<feature type="region of interest" description="Disordered" evidence="9">
    <location>
        <begin position="104"/>
        <end position="137"/>
    </location>
</feature>
<comment type="caution">
    <text evidence="11">The sequence shown here is derived from an EMBL/GenBank/DDBJ whole genome shotgun (WGS) entry which is preliminary data.</text>
</comment>
<dbReference type="Pfam" id="PF02699">
    <property type="entry name" value="YajC"/>
    <property type="match status" value="1"/>
</dbReference>
<dbReference type="InterPro" id="IPR003849">
    <property type="entry name" value="Preprotein_translocase_YajC"/>
</dbReference>
<organism evidence="11">
    <name type="scientific">bioreactor metagenome</name>
    <dbReference type="NCBI Taxonomy" id="1076179"/>
    <lineage>
        <taxon>unclassified sequences</taxon>
        <taxon>metagenomes</taxon>
        <taxon>ecological metagenomes</taxon>
    </lineage>
</organism>
<keyword evidence="8 10" id="KW-0472">Membrane</keyword>
<proteinExistence type="predicted"/>
<sequence>MNSISQGLVLLQAAAGSSSGQMVSTLVTFGLVFVVFYFLIIRPQNKKQKEMKKMIEAVKKGDRIVTIGGIHGTVHAVKEGTVVVKVDDDCRIEFSKSAVATVSASKVEEKAAEEPAPAAEKPQKTEKTAEKSEEEKK</sequence>
<dbReference type="EMBL" id="VSSQ01000025">
    <property type="protein sequence ID" value="MPL64462.1"/>
    <property type="molecule type" value="Genomic_DNA"/>
</dbReference>
<accession>A0A644TDZ0</accession>
<evidence type="ECO:0000313" key="11">
    <source>
        <dbReference type="EMBL" id="MPL64462.1"/>
    </source>
</evidence>
<keyword evidence="4 10" id="KW-0812">Transmembrane</keyword>
<evidence type="ECO:0000256" key="6">
    <source>
        <dbReference type="ARBA" id="ARBA00022989"/>
    </source>
</evidence>
<evidence type="ECO:0008006" key="12">
    <source>
        <dbReference type="Google" id="ProtNLM"/>
    </source>
</evidence>
<protein>
    <recommendedName>
        <fullName evidence="12">Sec translocon accessory complex subunit YajC</fullName>
    </recommendedName>
</protein>
<evidence type="ECO:0000256" key="7">
    <source>
        <dbReference type="ARBA" id="ARBA00023010"/>
    </source>
</evidence>
<dbReference type="PANTHER" id="PTHR33909">
    <property type="entry name" value="SEC TRANSLOCON ACCESSORY COMPLEX SUBUNIT YAJC"/>
    <property type="match status" value="1"/>
</dbReference>
<evidence type="ECO:0000256" key="2">
    <source>
        <dbReference type="ARBA" id="ARBA00022448"/>
    </source>
</evidence>
<dbReference type="NCBIfam" id="TIGR00739">
    <property type="entry name" value="yajC"/>
    <property type="match status" value="1"/>
</dbReference>
<gene>
    <name evidence="11" type="ORF">SDC9_10117</name>
</gene>
<keyword evidence="3" id="KW-1003">Cell membrane</keyword>
<dbReference type="PRINTS" id="PR01853">
    <property type="entry name" value="YAJCTRNLCASE"/>
</dbReference>
<feature type="compositionally biased region" description="Basic and acidic residues" evidence="9">
    <location>
        <begin position="121"/>
        <end position="137"/>
    </location>
</feature>
<name>A0A644TDZ0_9ZZZZ</name>
<keyword evidence="2" id="KW-0813">Transport</keyword>
<evidence type="ECO:0000256" key="9">
    <source>
        <dbReference type="SAM" id="MobiDB-lite"/>
    </source>
</evidence>
<keyword evidence="5" id="KW-0653">Protein transport</keyword>
<dbReference type="GO" id="GO:0015031">
    <property type="term" value="P:protein transport"/>
    <property type="evidence" value="ECO:0007669"/>
    <property type="project" value="UniProtKB-KW"/>
</dbReference>
<evidence type="ECO:0000256" key="8">
    <source>
        <dbReference type="ARBA" id="ARBA00023136"/>
    </source>
</evidence>
<keyword evidence="7" id="KW-0811">Translocation</keyword>
<dbReference type="PANTHER" id="PTHR33909:SF1">
    <property type="entry name" value="SEC TRANSLOCON ACCESSORY COMPLEX SUBUNIT YAJC"/>
    <property type="match status" value="1"/>
</dbReference>
<evidence type="ECO:0000256" key="3">
    <source>
        <dbReference type="ARBA" id="ARBA00022475"/>
    </source>
</evidence>
<evidence type="ECO:0000256" key="5">
    <source>
        <dbReference type="ARBA" id="ARBA00022927"/>
    </source>
</evidence>
<keyword evidence="6 10" id="KW-1133">Transmembrane helix</keyword>
<feature type="transmembrane region" description="Helical" evidence="10">
    <location>
        <begin position="26"/>
        <end position="43"/>
    </location>
</feature>
<dbReference type="GO" id="GO:0005886">
    <property type="term" value="C:plasma membrane"/>
    <property type="evidence" value="ECO:0007669"/>
    <property type="project" value="UniProtKB-SubCell"/>
</dbReference>
<comment type="subcellular location">
    <subcellularLocation>
        <location evidence="1">Cell membrane</location>
        <topology evidence="1">Single-pass membrane protein</topology>
    </subcellularLocation>
</comment>
<evidence type="ECO:0000256" key="10">
    <source>
        <dbReference type="SAM" id="Phobius"/>
    </source>
</evidence>
<reference evidence="11" key="1">
    <citation type="submission" date="2019-08" db="EMBL/GenBank/DDBJ databases">
        <authorList>
            <person name="Kucharzyk K."/>
            <person name="Murdoch R.W."/>
            <person name="Higgins S."/>
            <person name="Loffler F."/>
        </authorList>
    </citation>
    <scope>NUCLEOTIDE SEQUENCE</scope>
</reference>
<evidence type="ECO:0000256" key="4">
    <source>
        <dbReference type="ARBA" id="ARBA00022692"/>
    </source>
</evidence>
<dbReference type="AlphaFoldDB" id="A0A644TDZ0"/>
<dbReference type="SMART" id="SM01323">
    <property type="entry name" value="YajC"/>
    <property type="match status" value="1"/>
</dbReference>
<evidence type="ECO:0000256" key="1">
    <source>
        <dbReference type="ARBA" id="ARBA00004162"/>
    </source>
</evidence>